<sequence>MLSTKRRSVGLLAATLSLALFAGACGDDGDTTATTPAATGSTASSSTGSVASTTTVAKVDVTGTLAASGATFPKAFYEVAIEAFKKAQPKAAITYAGGGSGKGRTDLQNQVVDFAGSDGLVKEADKALYKGGAFLYFPTVVAPITVSYNLDGVDKLNLSADTIAKIFQRQIKTWDDAAIVAENPDAKAKLAGPITVARRSDSSGTTENFTIFLNKAAGPAPGTGVWTLKSGSTVEWAADTQAGNGNAGVAQIVKDTKGAIGYVDYSDAKAVGLKYASVKNKAGKFVAPTLDGASAAAAGATIKDDLSYDPLWADGDAAYPIAAPTWILVYVNQTDKVKGETTKSFLRYILTDGQKVTTSVDYAPLPKVLVDKAIAQLELIKIPA</sequence>
<name>A0A6J6UTL3_9ZZZZ</name>
<dbReference type="PROSITE" id="PS51257">
    <property type="entry name" value="PROKAR_LIPOPROTEIN"/>
    <property type="match status" value="1"/>
</dbReference>
<gene>
    <name evidence="5" type="ORF">UFOPK2754_02545</name>
</gene>
<feature type="domain" description="PBP" evidence="4">
    <location>
        <begin position="61"/>
        <end position="352"/>
    </location>
</feature>
<dbReference type="PIRSF" id="PIRSF002756">
    <property type="entry name" value="PstS"/>
    <property type="match status" value="1"/>
</dbReference>
<dbReference type="NCBIfam" id="TIGR00975">
    <property type="entry name" value="3a0107s03"/>
    <property type="match status" value="1"/>
</dbReference>
<dbReference type="GO" id="GO:0042301">
    <property type="term" value="F:phosphate ion binding"/>
    <property type="evidence" value="ECO:0007669"/>
    <property type="project" value="InterPro"/>
</dbReference>
<protein>
    <submittedName>
        <fullName evidence="5">Unannotated protein</fullName>
    </submittedName>
</protein>
<accession>A0A6J6UTL3</accession>
<dbReference type="Pfam" id="PF12849">
    <property type="entry name" value="PBP_like_2"/>
    <property type="match status" value="1"/>
</dbReference>
<comment type="similarity">
    <text evidence="1">Belongs to the PstS family.</text>
</comment>
<evidence type="ECO:0000256" key="1">
    <source>
        <dbReference type="ARBA" id="ARBA00008725"/>
    </source>
</evidence>
<dbReference type="GO" id="GO:0035435">
    <property type="term" value="P:phosphate ion transmembrane transport"/>
    <property type="evidence" value="ECO:0007669"/>
    <property type="project" value="InterPro"/>
</dbReference>
<dbReference type="InterPro" id="IPR005673">
    <property type="entry name" value="ABC_phos-bd_PstS"/>
</dbReference>
<dbReference type="GO" id="GO:0043190">
    <property type="term" value="C:ATP-binding cassette (ABC) transporter complex"/>
    <property type="evidence" value="ECO:0007669"/>
    <property type="project" value="InterPro"/>
</dbReference>
<keyword evidence="2" id="KW-0813">Transport</keyword>
<dbReference type="AlphaFoldDB" id="A0A6J6UTL3"/>
<evidence type="ECO:0000256" key="2">
    <source>
        <dbReference type="ARBA" id="ARBA00022448"/>
    </source>
</evidence>
<organism evidence="5">
    <name type="scientific">freshwater metagenome</name>
    <dbReference type="NCBI Taxonomy" id="449393"/>
    <lineage>
        <taxon>unclassified sequences</taxon>
        <taxon>metagenomes</taxon>
        <taxon>ecological metagenomes</taxon>
    </lineage>
</organism>
<dbReference type="PANTHER" id="PTHR42996">
    <property type="entry name" value="PHOSPHATE-BINDING PROTEIN PSTS"/>
    <property type="match status" value="1"/>
</dbReference>
<proteinExistence type="inferred from homology"/>
<dbReference type="InterPro" id="IPR050962">
    <property type="entry name" value="Phosphate-bind_PstS"/>
</dbReference>
<reference evidence="5" key="1">
    <citation type="submission" date="2020-05" db="EMBL/GenBank/DDBJ databases">
        <authorList>
            <person name="Chiriac C."/>
            <person name="Salcher M."/>
            <person name="Ghai R."/>
            <person name="Kavagutti S V."/>
        </authorList>
    </citation>
    <scope>NUCLEOTIDE SEQUENCE</scope>
</reference>
<evidence type="ECO:0000256" key="3">
    <source>
        <dbReference type="ARBA" id="ARBA00022592"/>
    </source>
</evidence>
<dbReference type="InterPro" id="IPR024370">
    <property type="entry name" value="PBP_domain"/>
</dbReference>
<dbReference type="CDD" id="cd13565">
    <property type="entry name" value="PBP2_PstS"/>
    <property type="match status" value="1"/>
</dbReference>
<dbReference type="EMBL" id="CAEZYR010000118">
    <property type="protein sequence ID" value="CAB4763092.1"/>
    <property type="molecule type" value="Genomic_DNA"/>
</dbReference>
<dbReference type="PANTHER" id="PTHR42996:SF1">
    <property type="entry name" value="PHOSPHATE-BINDING PROTEIN PSTS"/>
    <property type="match status" value="1"/>
</dbReference>
<keyword evidence="3" id="KW-0592">Phosphate transport</keyword>
<dbReference type="SUPFAM" id="SSF53850">
    <property type="entry name" value="Periplasmic binding protein-like II"/>
    <property type="match status" value="1"/>
</dbReference>
<evidence type="ECO:0000313" key="5">
    <source>
        <dbReference type="EMBL" id="CAB4763092.1"/>
    </source>
</evidence>
<dbReference type="Gene3D" id="3.40.190.10">
    <property type="entry name" value="Periplasmic binding protein-like II"/>
    <property type="match status" value="2"/>
</dbReference>
<evidence type="ECO:0000259" key="4">
    <source>
        <dbReference type="Pfam" id="PF12849"/>
    </source>
</evidence>